<gene>
    <name evidence="3" type="ORF">IP90_01796</name>
</gene>
<proteinExistence type="predicted"/>
<evidence type="ECO:0008006" key="5">
    <source>
        <dbReference type="Google" id="ProtNLM"/>
    </source>
</evidence>
<sequence>MHRIVPLLSSLILSMALLAACAAPANSNTPPPPQASDTSATPADPSSARSGSPPQLDYSCSSNADCAVKNVGNCCGAMPACVNKDSPTDPAAVSAQCARRGMMGVCGFREISACQCSNGRCEEAAGSGQLLRKPARPSVPVR</sequence>
<evidence type="ECO:0000313" key="3">
    <source>
        <dbReference type="EMBL" id="TWI02699.1"/>
    </source>
</evidence>
<feature type="region of interest" description="Disordered" evidence="1">
    <location>
        <begin position="28"/>
        <end position="56"/>
    </location>
</feature>
<evidence type="ECO:0000313" key="4">
    <source>
        <dbReference type="Proteomes" id="UP000315167"/>
    </source>
</evidence>
<accession>A0A562L4W3</accession>
<dbReference type="OrthoDB" id="5959317at2"/>
<dbReference type="Proteomes" id="UP000315167">
    <property type="component" value="Unassembled WGS sequence"/>
</dbReference>
<feature type="chain" id="PRO_5021990078" description="Secreted protein" evidence="2">
    <location>
        <begin position="26"/>
        <end position="142"/>
    </location>
</feature>
<comment type="caution">
    <text evidence="3">The sequence shown here is derived from an EMBL/GenBank/DDBJ whole genome shotgun (WGS) entry which is preliminary data.</text>
</comment>
<name>A0A562L4W3_9GAMM</name>
<keyword evidence="4" id="KW-1185">Reference proteome</keyword>
<feature type="compositionally biased region" description="Polar residues" evidence="1">
    <location>
        <begin position="47"/>
        <end position="56"/>
    </location>
</feature>
<organism evidence="3 4">
    <name type="scientific">Luteimonas cucumeris</name>
    <dbReference type="NCBI Taxonomy" id="985012"/>
    <lineage>
        <taxon>Bacteria</taxon>
        <taxon>Pseudomonadati</taxon>
        <taxon>Pseudomonadota</taxon>
        <taxon>Gammaproteobacteria</taxon>
        <taxon>Lysobacterales</taxon>
        <taxon>Lysobacteraceae</taxon>
        <taxon>Luteimonas</taxon>
    </lineage>
</organism>
<dbReference type="AlphaFoldDB" id="A0A562L4W3"/>
<feature type="signal peptide" evidence="2">
    <location>
        <begin position="1"/>
        <end position="25"/>
    </location>
</feature>
<keyword evidence="2" id="KW-0732">Signal</keyword>
<dbReference type="EMBL" id="VLKN01000004">
    <property type="protein sequence ID" value="TWI02699.1"/>
    <property type="molecule type" value="Genomic_DNA"/>
</dbReference>
<evidence type="ECO:0000256" key="1">
    <source>
        <dbReference type="SAM" id="MobiDB-lite"/>
    </source>
</evidence>
<reference evidence="3 4" key="1">
    <citation type="journal article" date="2015" name="Stand. Genomic Sci.">
        <title>Genomic Encyclopedia of Bacterial and Archaeal Type Strains, Phase III: the genomes of soil and plant-associated and newly described type strains.</title>
        <authorList>
            <person name="Whitman W.B."/>
            <person name="Woyke T."/>
            <person name="Klenk H.P."/>
            <person name="Zhou Y."/>
            <person name="Lilburn T.G."/>
            <person name="Beck B.J."/>
            <person name="De Vos P."/>
            <person name="Vandamme P."/>
            <person name="Eisen J.A."/>
            <person name="Garrity G."/>
            <person name="Hugenholtz P."/>
            <person name="Kyrpides N.C."/>
        </authorList>
    </citation>
    <scope>NUCLEOTIDE SEQUENCE [LARGE SCALE GENOMIC DNA]</scope>
    <source>
        <strain evidence="3 4">CGMCC 1.10821</strain>
    </source>
</reference>
<evidence type="ECO:0000256" key="2">
    <source>
        <dbReference type="SAM" id="SignalP"/>
    </source>
</evidence>
<protein>
    <recommendedName>
        <fullName evidence="5">Secreted protein</fullName>
    </recommendedName>
</protein>
<dbReference type="PROSITE" id="PS51257">
    <property type="entry name" value="PROKAR_LIPOPROTEIN"/>
    <property type="match status" value="1"/>
</dbReference>